<comment type="caution">
    <text evidence="2">The sequence shown here is derived from an EMBL/GenBank/DDBJ whole genome shotgun (WGS) entry which is preliminary data.</text>
</comment>
<name>A0A645BCW1_9ZZZZ</name>
<protein>
    <submittedName>
        <fullName evidence="2">Uncharacterized protein</fullName>
    </submittedName>
</protein>
<evidence type="ECO:0000313" key="2">
    <source>
        <dbReference type="EMBL" id="MPM62481.1"/>
    </source>
</evidence>
<sequence length="91" mass="9679">MTADLSVEIDGPDRSTLTRAAGAAGRTLEAYVAELVHTEAVRLRQAEASGGPVGRRSTAKDTWFPSLTRGGGDDDEERPELGPPVEDELDD</sequence>
<evidence type="ECO:0000256" key="1">
    <source>
        <dbReference type="SAM" id="MobiDB-lite"/>
    </source>
</evidence>
<gene>
    <name evidence="2" type="ORF">SDC9_109353</name>
</gene>
<dbReference type="AlphaFoldDB" id="A0A645BCW1"/>
<proteinExistence type="predicted"/>
<reference evidence="2" key="1">
    <citation type="submission" date="2019-08" db="EMBL/GenBank/DDBJ databases">
        <authorList>
            <person name="Kucharzyk K."/>
            <person name="Murdoch R.W."/>
            <person name="Higgins S."/>
            <person name="Loffler F."/>
        </authorList>
    </citation>
    <scope>NUCLEOTIDE SEQUENCE</scope>
</reference>
<dbReference type="EMBL" id="VSSQ01018886">
    <property type="protein sequence ID" value="MPM62481.1"/>
    <property type="molecule type" value="Genomic_DNA"/>
</dbReference>
<organism evidence="2">
    <name type="scientific">bioreactor metagenome</name>
    <dbReference type="NCBI Taxonomy" id="1076179"/>
    <lineage>
        <taxon>unclassified sequences</taxon>
        <taxon>metagenomes</taxon>
        <taxon>ecological metagenomes</taxon>
    </lineage>
</organism>
<accession>A0A645BCW1</accession>
<feature type="region of interest" description="Disordered" evidence="1">
    <location>
        <begin position="45"/>
        <end position="91"/>
    </location>
</feature>